<reference evidence="1 2" key="2">
    <citation type="submission" date="2018-08" db="EMBL/GenBank/DDBJ databases">
        <title>Acetobacter oryzifermentans sp. nov., isolated from Korea traditional vinegar and reclassification of Acetobacter pasteurianus subsp. ascendens (Henneberg 1898) as Acetobacter ascendens comb. nov.</title>
        <authorList>
            <person name="Cho G.Y."/>
            <person name="Lee S.H."/>
        </authorList>
    </citation>
    <scope>NUCLEOTIDE SEQUENCE [LARGE SCALE GENOMIC DNA]</scope>
    <source>
        <strain evidence="1 2">SH</strain>
    </source>
</reference>
<gene>
    <name evidence="1" type="ORF">CJF59_09625</name>
</gene>
<organism evidence="1 2">
    <name type="scientific">Acetobacter pomorum</name>
    <dbReference type="NCBI Taxonomy" id="65959"/>
    <lineage>
        <taxon>Bacteria</taxon>
        <taxon>Pseudomonadati</taxon>
        <taxon>Pseudomonadota</taxon>
        <taxon>Alphaproteobacteria</taxon>
        <taxon>Acetobacterales</taxon>
        <taxon>Acetobacteraceae</taxon>
        <taxon>Acetobacter</taxon>
    </lineage>
</organism>
<accession>A0AAN1PIA4</accession>
<proteinExistence type="predicted"/>
<protein>
    <submittedName>
        <fullName evidence="1">Uncharacterized protein</fullName>
    </submittedName>
</protein>
<dbReference type="RefSeq" id="WP_006116143.1">
    <property type="nucleotide sequence ID" value="NZ_CP023189.1"/>
</dbReference>
<dbReference type="EMBL" id="CP023189">
    <property type="protein sequence ID" value="AXN00783.1"/>
    <property type="molecule type" value="Genomic_DNA"/>
</dbReference>
<dbReference type="KEGG" id="apom:CPF11_03220"/>
<name>A0AAN1PIA4_9PROT</name>
<sequence length="82" mass="9004">MSKMPTDIVLIDQAASLGEIQNAMLMMMRELYERMDEQSDPAPTHANAAAWGDGLSWLARSVGNVRDNLKQAVASEAREAAR</sequence>
<dbReference type="AlphaFoldDB" id="A0AAN1PIA4"/>
<dbReference type="Proteomes" id="UP000256572">
    <property type="component" value="Chromosome"/>
</dbReference>
<evidence type="ECO:0000313" key="1">
    <source>
        <dbReference type="EMBL" id="AXN00783.1"/>
    </source>
</evidence>
<evidence type="ECO:0000313" key="2">
    <source>
        <dbReference type="Proteomes" id="UP000256572"/>
    </source>
</evidence>
<reference evidence="1 2" key="1">
    <citation type="submission" date="2017-09" db="EMBL/GenBank/DDBJ databases">
        <authorList>
            <person name="Kim K.H."/>
            <person name="Chun B.H."/>
            <person name="Han G.S."/>
            <person name="Hyun S.G."/>
            <person name="Jeon C.O."/>
        </authorList>
    </citation>
    <scope>NUCLEOTIDE SEQUENCE [LARGE SCALE GENOMIC DNA]</scope>
    <source>
        <strain evidence="1 2">SH</strain>
    </source>
</reference>